<gene>
    <name evidence="9 11" type="primary">gmk</name>
    <name evidence="11" type="ORF">Ark11_0424</name>
</gene>
<dbReference type="InterPro" id="IPR027417">
    <property type="entry name" value="P-loop_NTPase"/>
</dbReference>
<comment type="function">
    <text evidence="9">Essential for recycling GMP and indirectly, cGMP.</text>
</comment>
<proteinExistence type="inferred from homology"/>
<evidence type="ECO:0000256" key="3">
    <source>
        <dbReference type="ARBA" id="ARBA00016296"/>
    </source>
</evidence>
<evidence type="ECO:0000256" key="2">
    <source>
        <dbReference type="ARBA" id="ARBA00012961"/>
    </source>
</evidence>
<keyword evidence="4 9" id="KW-0808">Transferase</keyword>
<dbReference type="PROSITE" id="PS00856">
    <property type="entry name" value="GUANYLATE_KINASE_1"/>
    <property type="match status" value="1"/>
</dbReference>
<keyword evidence="9" id="KW-0963">Cytoplasm</keyword>
<accession>A0A0S4M0E1</accession>
<feature type="domain" description="Guanylate kinase-like" evidence="10">
    <location>
        <begin position="4"/>
        <end position="181"/>
    </location>
</feature>
<evidence type="ECO:0000313" key="11">
    <source>
        <dbReference type="EMBL" id="CUT17273.1"/>
    </source>
</evidence>
<dbReference type="GO" id="GO:0005524">
    <property type="term" value="F:ATP binding"/>
    <property type="evidence" value="ECO:0007669"/>
    <property type="project" value="UniProtKB-UniRule"/>
</dbReference>
<evidence type="ECO:0000256" key="1">
    <source>
        <dbReference type="ARBA" id="ARBA00005790"/>
    </source>
</evidence>
<dbReference type="EC" id="2.7.4.8" evidence="2 9"/>
<dbReference type="Gene3D" id="3.30.63.10">
    <property type="entry name" value="Guanylate Kinase phosphate binding domain"/>
    <property type="match status" value="1"/>
</dbReference>
<evidence type="ECO:0000256" key="4">
    <source>
        <dbReference type="ARBA" id="ARBA00022679"/>
    </source>
</evidence>
<dbReference type="InterPro" id="IPR008144">
    <property type="entry name" value="Guanylate_kin-like_dom"/>
</dbReference>
<dbReference type="PROSITE" id="PS50052">
    <property type="entry name" value="GUANYLATE_KINASE_2"/>
    <property type="match status" value="1"/>
</dbReference>
<dbReference type="STRING" id="1561003.Ark11_0424"/>
<keyword evidence="12" id="KW-1185">Reference proteome</keyword>
<dbReference type="PANTHER" id="PTHR23117">
    <property type="entry name" value="GUANYLATE KINASE-RELATED"/>
    <property type="match status" value="1"/>
</dbReference>
<dbReference type="SUPFAM" id="SSF52540">
    <property type="entry name" value="P-loop containing nucleoside triphosphate hydrolases"/>
    <property type="match status" value="1"/>
</dbReference>
<sequence length="202" mass="22787">MQENDLFLISGASGAGKTSIVRTIISSDANLSLSTSFTTRNPRGQEKNGVDYHFISEDQFRSMIGNEAFIEWAEVHGNFYGTSLSWLKEKLKTKSVVLEIDYQGVKQVKEKIAESVSIFIVPPHLDILKERLTTRATDSQGSIKQRLKNAKVEMLQALLFDYVIINDDLDIAVADVRAIIRSVRLTSRRQKKEVSQISRQLP</sequence>
<organism evidence="11 12">
    <name type="scientific">Candidatus Ichthyocystis hellenicum</name>
    <dbReference type="NCBI Taxonomy" id="1561003"/>
    <lineage>
        <taxon>Bacteria</taxon>
        <taxon>Pseudomonadati</taxon>
        <taxon>Pseudomonadota</taxon>
        <taxon>Betaproteobacteria</taxon>
        <taxon>Burkholderiales</taxon>
        <taxon>Candidatus Ichthyocystis</taxon>
    </lineage>
</organism>
<feature type="binding site" evidence="9">
    <location>
        <begin position="11"/>
        <end position="18"/>
    </location>
    <ligand>
        <name>ATP</name>
        <dbReference type="ChEBI" id="CHEBI:30616"/>
    </ligand>
</feature>
<dbReference type="GO" id="GO:0005829">
    <property type="term" value="C:cytosol"/>
    <property type="evidence" value="ECO:0007669"/>
    <property type="project" value="TreeGrafter"/>
</dbReference>
<evidence type="ECO:0000256" key="5">
    <source>
        <dbReference type="ARBA" id="ARBA00022741"/>
    </source>
</evidence>
<keyword evidence="7 9" id="KW-0067">ATP-binding</keyword>
<dbReference type="PATRIC" id="fig|1561003.3.peg.441"/>
<dbReference type="HAMAP" id="MF_00328">
    <property type="entry name" value="Guanylate_kinase"/>
    <property type="match status" value="1"/>
</dbReference>
<dbReference type="PANTHER" id="PTHR23117:SF13">
    <property type="entry name" value="GUANYLATE KINASE"/>
    <property type="match status" value="1"/>
</dbReference>
<keyword evidence="6 9" id="KW-0418">Kinase</keyword>
<keyword evidence="5 9" id="KW-0547">Nucleotide-binding</keyword>
<evidence type="ECO:0000256" key="6">
    <source>
        <dbReference type="ARBA" id="ARBA00022777"/>
    </source>
</evidence>
<comment type="subcellular location">
    <subcellularLocation>
        <location evidence="9">Cytoplasm</location>
    </subcellularLocation>
</comment>
<dbReference type="CDD" id="cd00071">
    <property type="entry name" value="GMPK"/>
    <property type="match status" value="1"/>
</dbReference>
<comment type="catalytic activity">
    <reaction evidence="9">
        <text>GMP + ATP = GDP + ADP</text>
        <dbReference type="Rhea" id="RHEA:20780"/>
        <dbReference type="ChEBI" id="CHEBI:30616"/>
        <dbReference type="ChEBI" id="CHEBI:58115"/>
        <dbReference type="ChEBI" id="CHEBI:58189"/>
        <dbReference type="ChEBI" id="CHEBI:456216"/>
        <dbReference type="EC" id="2.7.4.8"/>
    </reaction>
</comment>
<comment type="similarity">
    <text evidence="1 9">Belongs to the guanylate kinase family.</text>
</comment>
<dbReference type="EMBL" id="LN906597">
    <property type="protein sequence ID" value="CUT17273.1"/>
    <property type="molecule type" value="Genomic_DNA"/>
</dbReference>
<dbReference type="GO" id="GO:0004385">
    <property type="term" value="F:GMP kinase activity"/>
    <property type="evidence" value="ECO:0007669"/>
    <property type="project" value="UniProtKB-UniRule"/>
</dbReference>
<dbReference type="FunFam" id="3.30.63.10:FF:000002">
    <property type="entry name" value="Guanylate kinase 1"/>
    <property type="match status" value="1"/>
</dbReference>
<evidence type="ECO:0000256" key="8">
    <source>
        <dbReference type="ARBA" id="ARBA00030128"/>
    </source>
</evidence>
<name>A0A0S4M0E1_9BURK</name>
<evidence type="ECO:0000256" key="7">
    <source>
        <dbReference type="ARBA" id="ARBA00022840"/>
    </source>
</evidence>
<dbReference type="InterPro" id="IPR008145">
    <property type="entry name" value="GK/Ca_channel_bsu"/>
</dbReference>
<dbReference type="SMART" id="SM00072">
    <property type="entry name" value="GuKc"/>
    <property type="match status" value="1"/>
</dbReference>
<dbReference type="Proteomes" id="UP000198651">
    <property type="component" value="Chromosome I"/>
</dbReference>
<evidence type="ECO:0000256" key="9">
    <source>
        <dbReference type="HAMAP-Rule" id="MF_00328"/>
    </source>
</evidence>
<dbReference type="Gene3D" id="3.40.50.300">
    <property type="entry name" value="P-loop containing nucleotide triphosphate hydrolases"/>
    <property type="match status" value="1"/>
</dbReference>
<evidence type="ECO:0000313" key="12">
    <source>
        <dbReference type="Proteomes" id="UP000198651"/>
    </source>
</evidence>
<dbReference type="InterPro" id="IPR017665">
    <property type="entry name" value="Guanylate_kinase"/>
</dbReference>
<protein>
    <recommendedName>
        <fullName evidence="3 9">Guanylate kinase</fullName>
        <ecNumber evidence="2 9">2.7.4.8</ecNumber>
    </recommendedName>
    <alternativeName>
        <fullName evidence="8 9">GMP kinase</fullName>
    </alternativeName>
</protein>
<dbReference type="Pfam" id="PF00625">
    <property type="entry name" value="Guanylate_kin"/>
    <property type="match status" value="1"/>
</dbReference>
<dbReference type="AlphaFoldDB" id="A0A0S4M0E1"/>
<evidence type="ECO:0000259" key="10">
    <source>
        <dbReference type="PROSITE" id="PS50052"/>
    </source>
</evidence>
<dbReference type="NCBIfam" id="TIGR03263">
    <property type="entry name" value="guanyl_kin"/>
    <property type="match status" value="1"/>
</dbReference>
<reference evidence="12" key="1">
    <citation type="submission" date="2015-11" db="EMBL/GenBank/DDBJ databases">
        <authorList>
            <person name="Seth-Smith H.M.B."/>
        </authorList>
    </citation>
    <scope>NUCLEOTIDE SEQUENCE [LARGE SCALE GENOMIC DNA]</scope>
    <source>
        <strain evidence="12">2013Ark11</strain>
    </source>
</reference>
<dbReference type="InterPro" id="IPR020590">
    <property type="entry name" value="Guanylate_kinase_CS"/>
</dbReference>